<protein>
    <submittedName>
        <fullName evidence="1">Uncharacterized protein</fullName>
    </submittedName>
</protein>
<accession>A0ACB7SKY5</accession>
<name>A0ACB7SKY5_HYAAI</name>
<evidence type="ECO:0000313" key="1">
    <source>
        <dbReference type="EMBL" id="KAH6934706.1"/>
    </source>
</evidence>
<reference evidence="1" key="1">
    <citation type="submission" date="2020-05" db="EMBL/GenBank/DDBJ databases">
        <title>Large-scale comparative analyses of tick genomes elucidate their genetic diversity and vector capacities.</title>
        <authorList>
            <person name="Jia N."/>
            <person name="Wang J."/>
            <person name="Shi W."/>
            <person name="Du L."/>
            <person name="Sun Y."/>
            <person name="Zhan W."/>
            <person name="Jiang J."/>
            <person name="Wang Q."/>
            <person name="Zhang B."/>
            <person name="Ji P."/>
            <person name="Sakyi L.B."/>
            <person name="Cui X."/>
            <person name="Yuan T."/>
            <person name="Jiang B."/>
            <person name="Yang W."/>
            <person name="Lam T.T.-Y."/>
            <person name="Chang Q."/>
            <person name="Ding S."/>
            <person name="Wang X."/>
            <person name="Zhu J."/>
            <person name="Ruan X."/>
            <person name="Zhao L."/>
            <person name="Wei J."/>
            <person name="Que T."/>
            <person name="Du C."/>
            <person name="Cheng J."/>
            <person name="Dai P."/>
            <person name="Han X."/>
            <person name="Huang E."/>
            <person name="Gao Y."/>
            <person name="Liu J."/>
            <person name="Shao H."/>
            <person name="Ye R."/>
            <person name="Li L."/>
            <person name="Wei W."/>
            <person name="Wang X."/>
            <person name="Wang C."/>
            <person name="Yang T."/>
            <person name="Huo Q."/>
            <person name="Li W."/>
            <person name="Guo W."/>
            <person name="Chen H."/>
            <person name="Zhou L."/>
            <person name="Ni X."/>
            <person name="Tian J."/>
            <person name="Zhou Y."/>
            <person name="Sheng Y."/>
            <person name="Liu T."/>
            <person name="Pan Y."/>
            <person name="Xia L."/>
            <person name="Li J."/>
            <person name="Zhao F."/>
            <person name="Cao W."/>
        </authorList>
    </citation>
    <scope>NUCLEOTIDE SEQUENCE</scope>
    <source>
        <strain evidence="1">Hyas-2018</strain>
    </source>
</reference>
<gene>
    <name evidence="1" type="ORF">HPB50_027417</name>
</gene>
<proteinExistence type="predicted"/>
<dbReference type="Proteomes" id="UP000821845">
    <property type="component" value="Chromosome 4"/>
</dbReference>
<organism evidence="1 2">
    <name type="scientific">Hyalomma asiaticum</name>
    <name type="common">Tick</name>
    <dbReference type="NCBI Taxonomy" id="266040"/>
    <lineage>
        <taxon>Eukaryota</taxon>
        <taxon>Metazoa</taxon>
        <taxon>Ecdysozoa</taxon>
        <taxon>Arthropoda</taxon>
        <taxon>Chelicerata</taxon>
        <taxon>Arachnida</taxon>
        <taxon>Acari</taxon>
        <taxon>Parasitiformes</taxon>
        <taxon>Ixodida</taxon>
        <taxon>Ixodoidea</taxon>
        <taxon>Ixodidae</taxon>
        <taxon>Hyalomminae</taxon>
        <taxon>Hyalomma</taxon>
    </lineage>
</organism>
<sequence length="105" mass="11769">MSDRTEGDARKNQQKPTGQPAGCVTNTAAKATETARSRRSQRRTGSGTSVFLLFFAQVETVSQQRKRRLLCLDRDTPPLPIDVRPTPHGRRCFVELRQSGKDGER</sequence>
<evidence type="ECO:0000313" key="2">
    <source>
        <dbReference type="Proteomes" id="UP000821845"/>
    </source>
</evidence>
<comment type="caution">
    <text evidence="1">The sequence shown here is derived from an EMBL/GenBank/DDBJ whole genome shotgun (WGS) entry which is preliminary data.</text>
</comment>
<keyword evidence="2" id="KW-1185">Reference proteome</keyword>
<dbReference type="EMBL" id="CM023484">
    <property type="protein sequence ID" value="KAH6934706.1"/>
    <property type="molecule type" value="Genomic_DNA"/>
</dbReference>